<reference evidence="2 3" key="1">
    <citation type="submission" date="2019-05" db="EMBL/GenBank/DDBJ databases">
        <title>Emergence of the Ug99 lineage of the wheat stem rust pathogen through somatic hybridization.</title>
        <authorList>
            <person name="Li F."/>
            <person name="Upadhyaya N.M."/>
            <person name="Sperschneider J."/>
            <person name="Matny O."/>
            <person name="Nguyen-Phuc H."/>
            <person name="Mago R."/>
            <person name="Raley C."/>
            <person name="Miller M.E."/>
            <person name="Silverstein K.A.T."/>
            <person name="Henningsen E."/>
            <person name="Hirsch C.D."/>
            <person name="Visser B."/>
            <person name="Pretorius Z.A."/>
            <person name="Steffenson B.J."/>
            <person name="Schwessinger B."/>
            <person name="Dodds P.N."/>
            <person name="Figueroa M."/>
        </authorList>
    </citation>
    <scope>NUCLEOTIDE SEQUENCE [LARGE SCALE GENOMIC DNA]</scope>
    <source>
        <strain evidence="2 3">Ug99</strain>
    </source>
</reference>
<accession>A0A5B0M9N6</accession>
<evidence type="ECO:0000256" key="1">
    <source>
        <dbReference type="SAM" id="MobiDB-lite"/>
    </source>
</evidence>
<dbReference type="AlphaFoldDB" id="A0A5B0M9N6"/>
<proteinExistence type="predicted"/>
<dbReference type="EMBL" id="VDEP01000476">
    <property type="protein sequence ID" value="KAA1072883.1"/>
    <property type="molecule type" value="Genomic_DNA"/>
</dbReference>
<evidence type="ECO:0000313" key="2">
    <source>
        <dbReference type="EMBL" id="KAA1072883.1"/>
    </source>
</evidence>
<feature type="compositionally biased region" description="Low complexity" evidence="1">
    <location>
        <begin position="117"/>
        <end position="133"/>
    </location>
</feature>
<name>A0A5B0M9N6_PUCGR</name>
<evidence type="ECO:0000313" key="3">
    <source>
        <dbReference type="Proteomes" id="UP000325313"/>
    </source>
</evidence>
<dbReference type="Proteomes" id="UP000325313">
    <property type="component" value="Unassembled WGS sequence"/>
</dbReference>
<sequence length="317" mass="35565">MRAGAWIAPSDPNCHQVLLQSLCNRHEGRMELQIKNQDDRLFFSEKHFAYCRLGTRKGSVLDQDSFVEYLKNNKSIDLLLDYDKFYEHELDEEERQGIDSVSRHHAVQSRTSEILESQPSTPSVTSTFPTSISRGNSTNPIVQAPLPNGISTTDMSTSITPATNCIEPMVIMQKLPPWISMHILDPNDLTWDRFGTPGRSSIFRGKPDVGWTDGSQAIELKAKDSSPISRTPRRLTWRSSQPDCQDTEAIDLEVIPARLPGHPGDGAGLPYRLIAWVSWQLGWVDLQLNRLGILEIARVSWQSGWSLCPVDSLVSGL</sequence>
<comment type="caution">
    <text evidence="2">The sequence shown here is derived from an EMBL/GenBank/DDBJ whole genome shotgun (WGS) entry which is preliminary data.</text>
</comment>
<protein>
    <submittedName>
        <fullName evidence="2">Uncharacterized protein</fullName>
    </submittedName>
</protein>
<feature type="region of interest" description="Disordered" evidence="1">
    <location>
        <begin position="94"/>
        <end position="150"/>
    </location>
</feature>
<organism evidence="2 3">
    <name type="scientific">Puccinia graminis f. sp. tritici</name>
    <dbReference type="NCBI Taxonomy" id="56615"/>
    <lineage>
        <taxon>Eukaryota</taxon>
        <taxon>Fungi</taxon>
        <taxon>Dikarya</taxon>
        <taxon>Basidiomycota</taxon>
        <taxon>Pucciniomycotina</taxon>
        <taxon>Pucciniomycetes</taxon>
        <taxon>Pucciniales</taxon>
        <taxon>Pucciniaceae</taxon>
        <taxon>Puccinia</taxon>
    </lineage>
</organism>
<gene>
    <name evidence="2" type="ORF">PGTUg99_024560</name>
</gene>